<feature type="transmembrane region" description="Helical" evidence="8">
    <location>
        <begin position="227"/>
        <end position="247"/>
    </location>
</feature>
<feature type="domain" description="Major facilitator superfamily (MFS) profile" evidence="9">
    <location>
        <begin position="71"/>
        <end position="568"/>
    </location>
</feature>
<feature type="transmembrane region" description="Helical" evidence="8">
    <location>
        <begin position="437"/>
        <end position="456"/>
    </location>
</feature>
<evidence type="ECO:0000256" key="5">
    <source>
        <dbReference type="ARBA" id="ARBA00022989"/>
    </source>
</evidence>
<dbReference type="InterPro" id="IPR011701">
    <property type="entry name" value="MFS"/>
</dbReference>
<feature type="transmembrane region" description="Helical" evidence="8">
    <location>
        <begin position="161"/>
        <end position="182"/>
    </location>
</feature>
<keyword evidence="4 8" id="KW-0812">Transmembrane</keyword>
<feature type="compositionally biased region" description="Polar residues" evidence="7">
    <location>
        <begin position="1"/>
        <end position="26"/>
    </location>
</feature>
<sequence length="575" mass="61910">MTSHESPNRSGASISDGQTPSRTSSGIAREASCGLQPKETLDNGAIEPTEVIIPVQDIPPRDLRTWQWILLSGSVLFATILLALDNTVVADLQPQIVEAFGEISKFPWINVNYSLGAVASGLIWGKLYGIFETKKLFLSAVLLFEVGSAVCGAARNMDTLIIGRVICGIGGNGLYIGAMNIISAFTSEKERPLYFSFFGITWGGGTVVGPIVGGLFAQSSAGWRWSFYLNIIAGAVLIPIYVFLLPLRWPAPDCTASTWMLITRIDCVGSILFAGSFVSLIMAISFGGARYAWGSGQIIGLFCCFAALVSLLGVQQGKTILTTKHNRILPVQTFRDGEGMFILIIQTACPIGLLFIGLNYIPIYLQFVRSESALSAAIKLLPMIFSAVVFMLLTGSLVERIGYYAYWYLTGSLLAVAGTALMYTINEASSYARLYGYSVLYSAGLSLYIQASYPLAQAQVHPTQAPDAVTIIGCTQLGSIAIFLAVANSIFLNRAADGIQHTLPDIPRNIVQAAISGVDAQIFRDLPGDKKAQVLDEVMGAIQNVWTLAIAVAALSFIVASFMKREKKPAPRIMT</sequence>
<feature type="transmembrane region" description="Helical" evidence="8">
    <location>
        <begin position="68"/>
        <end position="86"/>
    </location>
</feature>
<evidence type="ECO:0000259" key="9">
    <source>
        <dbReference type="PROSITE" id="PS50850"/>
    </source>
</evidence>
<dbReference type="OrthoDB" id="10021397at2759"/>
<accession>A0A6A6H6B0</accession>
<dbReference type="PANTHER" id="PTHR23501:SF12">
    <property type="entry name" value="MAJOR FACILITATOR SUPERFAMILY (MFS) PROFILE DOMAIN-CONTAINING PROTEIN-RELATED"/>
    <property type="match status" value="1"/>
</dbReference>
<keyword evidence="11" id="KW-1185">Reference proteome</keyword>
<comment type="subcellular location">
    <subcellularLocation>
        <location evidence="1">Membrane</location>
        <topology evidence="1">Multi-pass membrane protein</topology>
    </subcellularLocation>
</comment>
<feature type="transmembrane region" description="Helical" evidence="8">
    <location>
        <begin position="136"/>
        <end position="155"/>
    </location>
</feature>
<feature type="transmembrane region" description="Helical" evidence="8">
    <location>
        <begin position="405"/>
        <end position="425"/>
    </location>
</feature>
<dbReference type="PROSITE" id="PS50850">
    <property type="entry name" value="MFS"/>
    <property type="match status" value="1"/>
</dbReference>
<evidence type="ECO:0000256" key="4">
    <source>
        <dbReference type="ARBA" id="ARBA00022692"/>
    </source>
</evidence>
<evidence type="ECO:0000313" key="11">
    <source>
        <dbReference type="Proteomes" id="UP000800092"/>
    </source>
</evidence>
<feature type="transmembrane region" description="Helical" evidence="8">
    <location>
        <begin position="267"/>
        <end position="286"/>
    </location>
</feature>
<feature type="transmembrane region" description="Helical" evidence="8">
    <location>
        <begin position="468"/>
        <end position="491"/>
    </location>
</feature>
<dbReference type="Gene3D" id="1.20.1250.20">
    <property type="entry name" value="MFS general substrate transporter like domains"/>
    <property type="match status" value="2"/>
</dbReference>
<feature type="transmembrane region" description="Helical" evidence="8">
    <location>
        <begin position="545"/>
        <end position="563"/>
    </location>
</feature>
<feature type="transmembrane region" description="Helical" evidence="8">
    <location>
        <begin position="106"/>
        <end position="124"/>
    </location>
</feature>
<keyword evidence="5 8" id="KW-1133">Transmembrane helix</keyword>
<feature type="transmembrane region" description="Helical" evidence="8">
    <location>
        <begin position="373"/>
        <end position="393"/>
    </location>
</feature>
<dbReference type="InterPro" id="IPR036259">
    <property type="entry name" value="MFS_trans_sf"/>
</dbReference>
<protein>
    <submittedName>
        <fullName evidence="10">MFS general substrate transporter</fullName>
    </submittedName>
</protein>
<name>A0A6A6H6B0_VIRVR</name>
<evidence type="ECO:0000256" key="7">
    <source>
        <dbReference type="SAM" id="MobiDB-lite"/>
    </source>
</evidence>
<keyword evidence="6 8" id="KW-0472">Membrane</keyword>
<evidence type="ECO:0000256" key="3">
    <source>
        <dbReference type="ARBA" id="ARBA00022448"/>
    </source>
</evidence>
<comment type="similarity">
    <text evidence="2">Belongs to the major facilitator superfamily. TCR/Tet family.</text>
</comment>
<organism evidence="10 11">
    <name type="scientific">Viridothelium virens</name>
    <name type="common">Speckled blister lichen</name>
    <name type="synonym">Trypethelium virens</name>
    <dbReference type="NCBI Taxonomy" id="1048519"/>
    <lineage>
        <taxon>Eukaryota</taxon>
        <taxon>Fungi</taxon>
        <taxon>Dikarya</taxon>
        <taxon>Ascomycota</taxon>
        <taxon>Pezizomycotina</taxon>
        <taxon>Dothideomycetes</taxon>
        <taxon>Dothideomycetes incertae sedis</taxon>
        <taxon>Trypetheliales</taxon>
        <taxon>Trypetheliaceae</taxon>
        <taxon>Viridothelium</taxon>
    </lineage>
</organism>
<evidence type="ECO:0000256" key="6">
    <source>
        <dbReference type="ARBA" id="ARBA00023136"/>
    </source>
</evidence>
<evidence type="ECO:0000313" key="10">
    <source>
        <dbReference type="EMBL" id="KAF2233552.1"/>
    </source>
</evidence>
<evidence type="ECO:0000256" key="2">
    <source>
        <dbReference type="ARBA" id="ARBA00007520"/>
    </source>
</evidence>
<dbReference type="GO" id="GO:0005886">
    <property type="term" value="C:plasma membrane"/>
    <property type="evidence" value="ECO:0007669"/>
    <property type="project" value="TreeGrafter"/>
</dbReference>
<feature type="transmembrane region" description="Helical" evidence="8">
    <location>
        <begin position="292"/>
        <end position="314"/>
    </location>
</feature>
<dbReference type="EMBL" id="ML991805">
    <property type="protein sequence ID" value="KAF2233552.1"/>
    <property type="molecule type" value="Genomic_DNA"/>
</dbReference>
<dbReference type="InterPro" id="IPR020846">
    <property type="entry name" value="MFS_dom"/>
</dbReference>
<dbReference type="Proteomes" id="UP000800092">
    <property type="component" value="Unassembled WGS sequence"/>
</dbReference>
<proteinExistence type="inferred from homology"/>
<evidence type="ECO:0000256" key="8">
    <source>
        <dbReference type="SAM" id="Phobius"/>
    </source>
</evidence>
<reference evidence="10" key="1">
    <citation type="journal article" date="2020" name="Stud. Mycol.">
        <title>101 Dothideomycetes genomes: a test case for predicting lifestyles and emergence of pathogens.</title>
        <authorList>
            <person name="Haridas S."/>
            <person name="Albert R."/>
            <person name="Binder M."/>
            <person name="Bloem J."/>
            <person name="Labutti K."/>
            <person name="Salamov A."/>
            <person name="Andreopoulos B."/>
            <person name="Baker S."/>
            <person name="Barry K."/>
            <person name="Bills G."/>
            <person name="Bluhm B."/>
            <person name="Cannon C."/>
            <person name="Castanera R."/>
            <person name="Culley D."/>
            <person name="Daum C."/>
            <person name="Ezra D."/>
            <person name="Gonzalez J."/>
            <person name="Henrissat B."/>
            <person name="Kuo A."/>
            <person name="Liang C."/>
            <person name="Lipzen A."/>
            <person name="Lutzoni F."/>
            <person name="Magnuson J."/>
            <person name="Mondo S."/>
            <person name="Nolan M."/>
            <person name="Ohm R."/>
            <person name="Pangilinan J."/>
            <person name="Park H.-J."/>
            <person name="Ramirez L."/>
            <person name="Alfaro M."/>
            <person name="Sun H."/>
            <person name="Tritt A."/>
            <person name="Yoshinaga Y."/>
            <person name="Zwiers L.-H."/>
            <person name="Turgeon B."/>
            <person name="Goodwin S."/>
            <person name="Spatafora J."/>
            <person name="Crous P."/>
            <person name="Grigoriev I."/>
        </authorList>
    </citation>
    <scope>NUCLEOTIDE SEQUENCE</scope>
    <source>
        <strain evidence="10">Tuck. ex Michener</strain>
    </source>
</reference>
<feature type="region of interest" description="Disordered" evidence="7">
    <location>
        <begin position="1"/>
        <end position="33"/>
    </location>
</feature>
<feature type="transmembrane region" description="Helical" evidence="8">
    <location>
        <begin position="194"/>
        <end position="215"/>
    </location>
</feature>
<dbReference type="SUPFAM" id="SSF103473">
    <property type="entry name" value="MFS general substrate transporter"/>
    <property type="match status" value="1"/>
</dbReference>
<dbReference type="PANTHER" id="PTHR23501">
    <property type="entry name" value="MAJOR FACILITATOR SUPERFAMILY"/>
    <property type="match status" value="1"/>
</dbReference>
<evidence type="ECO:0000256" key="1">
    <source>
        <dbReference type="ARBA" id="ARBA00004141"/>
    </source>
</evidence>
<gene>
    <name evidence="10" type="ORF">EV356DRAFT_533558</name>
</gene>
<dbReference type="Pfam" id="PF07690">
    <property type="entry name" value="MFS_1"/>
    <property type="match status" value="1"/>
</dbReference>
<keyword evidence="3" id="KW-0813">Transport</keyword>
<dbReference type="GO" id="GO:0022857">
    <property type="term" value="F:transmembrane transporter activity"/>
    <property type="evidence" value="ECO:0007669"/>
    <property type="project" value="InterPro"/>
</dbReference>
<dbReference type="AlphaFoldDB" id="A0A6A6H6B0"/>
<feature type="transmembrane region" description="Helical" evidence="8">
    <location>
        <begin position="340"/>
        <end position="361"/>
    </location>
</feature>